<dbReference type="EMBL" id="BKCP01000001">
    <property type="protein sequence ID" value="GER24680.1"/>
    <property type="molecule type" value="Genomic_DNA"/>
</dbReference>
<organism evidence="1 2">
    <name type="scientific">Striga asiatica</name>
    <name type="common">Asiatic witchweed</name>
    <name type="synonym">Buchnera asiatica</name>
    <dbReference type="NCBI Taxonomy" id="4170"/>
    <lineage>
        <taxon>Eukaryota</taxon>
        <taxon>Viridiplantae</taxon>
        <taxon>Streptophyta</taxon>
        <taxon>Embryophyta</taxon>
        <taxon>Tracheophyta</taxon>
        <taxon>Spermatophyta</taxon>
        <taxon>Magnoliopsida</taxon>
        <taxon>eudicotyledons</taxon>
        <taxon>Gunneridae</taxon>
        <taxon>Pentapetalae</taxon>
        <taxon>asterids</taxon>
        <taxon>lamiids</taxon>
        <taxon>Lamiales</taxon>
        <taxon>Orobanchaceae</taxon>
        <taxon>Buchnereae</taxon>
        <taxon>Striga</taxon>
    </lineage>
</organism>
<reference evidence="2" key="1">
    <citation type="journal article" date="2019" name="Curr. Biol.">
        <title>Genome Sequence of Striga asiatica Provides Insight into the Evolution of Plant Parasitism.</title>
        <authorList>
            <person name="Yoshida S."/>
            <person name="Kim S."/>
            <person name="Wafula E.K."/>
            <person name="Tanskanen J."/>
            <person name="Kim Y.M."/>
            <person name="Honaas L."/>
            <person name="Yang Z."/>
            <person name="Spallek T."/>
            <person name="Conn C.E."/>
            <person name="Ichihashi Y."/>
            <person name="Cheong K."/>
            <person name="Cui S."/>
            <person name="Der J.P."/>
            <person name="Gundlach H."/>
            <person name="Jiao Y."/>
            <person name="Hori C."/>
            <person name="Ishida J.K."/>
            <person name="Kasahara H."/>
            <person name="Kiba T."/>
            <person name="Kim M.S."/>
            <person name="Koo N."/>
            <person name="Laohavisit A."/>
            <person name="Lee Y.H."/>
            <person name="Lumba S."/>
            <person name="McCourt P."/>
            <person name="Mortimer J.C."/>
            <person name="Mutuku J.M."/>
            <person name="Nomura T."/>
            <person name="Sasaki-Sekimoto Y."/>
            <person name="Seto Y."/>
            <person name="Wang Y."/>
            <person name="Wakatake T."/>
            <person name="Sakakibara H."/>
            <person name="Demura T."/>
            <person name="Yamaguchi S."/>
            <person name="Yoneyama K."/>
            <person name="Manabe R.I."/>
            <person name="Nelson D.C."/>
            <person name="Schulman A.H."/>
            <person name="Timko M.P."/>
            <person name="dePamphilis C.W."/>
            <person name="Choi D."/>
            <person name="Shirasu K."/>
        </authorList>
    </citation>
    <scope>NUCLEOTIDE SEQUENCE [LARGE SCALE GENOMIC DNA]</scope>
    <source>
        <strain evidence="2">cv. UVA1</strain>
    </source>
</reference>
<keyword evidence="2" id="KW-1185">Reference proteome</keyword>
<accession>A0A5A7NW05</accession>
<name>A0A5A7NW05_STRAF</name>
<comment type="caution">
    <text evidence="1">The sequence shown here is derived from an EMBL/GenBank/DDBJ whole genome shotgun (WGS) entry which is preliminary data.</text>
</comment>
<proteinExistence type="predicted"/>
<protein>
    <submittedName>
        <fullName evidence="1">Polypyrimidine tract-binding protein 3</fullName>
    </submittedName>
</protein>
<dbReference type="Proteomes" id="UP000325081">
    <property type="component" value="Unassembled WGS sequence"/>
</dbReference>
<dbReference type="AlphaFoldDB" id="A0A5A7NW05"/>
<evidence type="ECO:0000313" key="1">
    <source>
        <dbReference type="EMBL" id="GER24680.1"/>
    </source>
</evidence>
<sequence length="141" mass="16436">MSPDDAQLLICDFLKLLTTDFAERMKNDLERLNIPMSKGFFFSCSPNKRSSLSLDYMVLGLHVNKSIQRHNFQSMYFQKVDLYICRRFGSKGKTKKRALFIEGVIGVVKAEVEWNVKNGATIPFKVEFREKNCGPWFWLLK</sequence>
<evidence type="ECO:0000313" key="2">
    <source>
        <dbReference type="Proteomes" id="UP000325081"/>
    </source>
</evidence>
<gene>
    <name evidence="1" type="ORF">STAS_00226</name>
</gene>